<evidence type="ECO:0000313" key="3">
    <source>
        <dbReference type="EMBL" id="RDH83705.1"/>
    </source>
</evidence>
<feature type="chain" id="PRO_5016587600" evidence="2">
    <location>
        <begin position="21"/>
        <end position="255"/>
    </location>
</feature>
<protein>
    <submittedName>
        <fullName evidence="3">Type IV pilus biogenesis/stability protein PilW</fullName>
    </submittedName>
</protein>
<dbReference type="InterPro" id="IPR019734">
    <property type="entry name" value="TPR_rpt"/>
</dbReference>
<dbReference type="PANTHER" id="PTHR12558:SF13">
    <property type="entry name" value="CELL DIVISION CYCLE PROTEIN 27 HOMOLOG"/>
    <property type="match status" value="1"/>
</dbReference>
<dbReference type="InterPro" id="IPR011990">
    <property type="entry name" value="TPR-like_helical_dom_sf"/>
</dbReference>
<evidence type="ECO:0000313" key="4">
    <source>
        <dbReference type="Proteomes" id="UP000254266"/>
    </source>
</evidence>
<dbReference type="PANTHER" id="PTHR12558">
    <property type="entry name" value="CELL DIVISION CYCLE 16,23,27"/>
    <property type="match status" value="1"/>
</dbReference>
<dbReference type="EMBL" id="QFXC01000008">
    <property type="protein sequence ID" value="RDH83705.1"/>
    <property type="molecule type" value="Genomic_DNA"/>
</dbReference>
<dbReference type="NCBIfam" id="TIGR02521">
    <property type="entry name" value="type_IV_pilW"/>
    <property type="match status" value="1"/>
</dbReference>
<reference evidence="3 4" key="1">
    <citation type="journal article" date="2018" name="ISME J.">
        <title>Endosymbiont genomes yield clues of tubeworm success.</title>
        <authorList>
            <person name="Li Y."/>
            <person name="Liles M.R."/>
            <person name="Halanych K.M."/>
        </authorList>
    </citation>
    <scope>NUCLEOTIDE SEQUENCE [LARGE SCALE GENOMIC DNA]</scope>
    <source>
        <strain evidence="3">A1464</strain>
    </source>
</reference>
<evidence type="ECO:0000256" key="1">
    <source>
        <dbReference type="PROSITE-ProRule" id="PRU00339"/>
    </source>
</evidence>
<dbReference type="InterPro" id="IPR013360">
    <property type="entry name" value="Pilus_4_PilW"/>
</dbReference>
<evidence type="ECO:0000256" key="2">
    <source>
        <dbReference type="SAM" id="SignalP"/>
    </source>
</evidence>
<accession>A0A370DFK2</accession>
<dbReference type="SMART" id="SM00028">
    <property type="entry name" value="TPR"/>
    <property type="match status" value="3"/>
</dbReference>
<comment type="caution">
    <text evidence="3">The sequence shown here is derived from an EMBL/GenBank/DDBJ whole genome shotgun (WGS) entry which is preliminary data.</text>
</comment>
<keyword evidence="4" id="KW-1185">Reference proteome</keyword>
<dbReference type="PROSITE" id="PS51257">
    <property type="entry name" value="PROKAR_LIPOPROTEIN"/>
    <property type="match status" value="1"/>
</dbReference>
<dbReference type="Gene3D" id="1.25.40.10">
    <property type="entry name" value="Tetratricopeptide repeat domain"/>
    <property type="match status" value="1"/>
</dbReference>
<organism evidence="3 4">
    <name type="scientific">endosymbiont of Galathealinum brachiosum</name>
    <dbReference type="NCBI Taxonomy" id="2200906"/>
    <lineage>
        <taxon>Bacteria</taxon>
        <taxon>Pseudomonadati</taxon>
        <taxon>Pseudomonadota</taxon>
        <taxon>Gammaproteobacteria</taxon>
        <taxon>sulfur-oxidizing symbionts</taxon>
    </lineage>
</organism>
<dbReference type="Proteomes" id="UP000254266">
    <property type="component" value="Unassembled WGS sequence"/>
</dbReference>
<keyword evidence="2" id="KW-0732">Signal</keyword>
<dbReference type="SUPFAM" id="SSF48452">
    <property type="entry name" value="TPR-like"/>
    <property type="match status" value="1"/>
</dbReference>
<dbReference type="AlphaFoldDB" id="A0A370DFK2"/>
<keyword evidence="1" id="KW-0802">TPR repeat</keyword>
<proteinExistence type="predicted"/>
<sequence>MMRMKFWFVVVLLSSLMACASTPKELEKEKNDKEAARINVKLASGYIRRGDLQFALEKLKKAIEYDDQYAPGFTSLAVLMTMMDRPVEAENYYLEALNIDPRDPNLHNNYGTFLCGIKKYDEAIDEFEATLRNQFYKTPEVAHANIGYCILQSEKPDYKKAEKHLRKALKRKPNMPTAMLAMGELGVATKNYLMARAYTQRLHSIQKPTSASMWVQIQAEHALGDKKYFLQVSRKLLDQFPDSKEADKLMELSNL</sequence>
<dbReference type="PROSITE" id="PS50005">
    <property type="entry name" value="TPR"/>
    <property type="match status" value="1"/>
</dbReference>
<gene>
    <name evidence="3" type="ORF">DIZ80_06075</name>
</gene>
<feature type="repeat" description="TPR" evidence="1">
    <location>
        <begin position="36"/>
        <end position="69"/>
    </location>
</feature>
<dbReference type="Pfam" id="PF13431">
    <property type="entry name" value="TPR_17"/>
    <property type="match status" value="1"/>
</dbReference>
<feature type="signal peptide" evidence="2">
    <location>
        <begin position="1"/>
        <end position="20"/>
    </location>
</feature>
<name>A0A370DFK2_9GAMM</name>